<evidence type="ECO:0000259" key="3">
    <source>
        <dbReference type="Pfam" id="PF13464"/>
    </source>
</evidence>
<comment type="caution">
    <text evidence="4">The sequence shown here is derived from an EMBL/GenBank/DDBJ whole genome shotgun (WGS) entry which is preliminary data.</text>
</comment>
<sequence length="151" mass="15464">MGRHRTDPMGLARLLLTGVAVLVVLALIVLGVLALIGSLNTDGGTPSGAAAPAVSAAPLPAPATSAAVPAASTPTLFVECRADSCPLFVRVSGGDVVEDRDLSRGQQAVYDQPRLDVVLGDAAAVYVEVNGKPRKPGKPGERQSFTVERPN</sequence>
<protein>
    <submittedName>
        <fullName evidence="4">RodZ domain-containing protein</fullName>
    </submittedName>
</protein>
<dbReference type="Pfam" id="PF13464">
    <property type="entry name" value="RodZ_C"/>
    <property type="match status" value="1"/>
</dbReference>
<proteinExistence type="predicted"/>
<organism evidence="4 5">
    <name type="scientific">Sphaerisporangium aureirubrum</name>
    <dbReference type="NCBI Taxonomy" id="1544736"/>
    <lineage>
        <taxon>Bacteria</taxon>
        <taxon>Bacillati</taxon>
        <taxon>Actinomycetota</taxon>
        <taxon>Actinomycetes</taxon>
        <taxon>Streptosporangiales</taxon>
        <taxon>Streptosporangiaceae</taxon>
        <taxon>Sphaerisporangium</taxon>
    </lineage>
</organism>
<evidence type="ECO:0000256" key="1">
    <source>
        <dbReference type="SAM" id="MobiDB-lite"/>
    </source>
</evidence>
<evidence type="ECO:0000256" key="2">
    <source>
        <dbReference type="SAM" id="Phobius"/>
    </source>
</evidence>
<keyword evidence="5" id="KW-1185">Reference proteome</keyword>
<gene>
    <name evidence="4" type="ORF">ACFP1K_04345</name>
</gene>
<dbReference type="Proteomes" id="UP001596137">
    <property type="component" value="Unassembled WGS sequence"/>
</dbReference>
<name>A0ABW1NAK4_9ACTN</name>
<dbReference type="InterPro" id="IPR025194">
    <property type="entry name" value="RodZ-like_C"/>
</dbReference>
<feature type="domain" description="Cytoskeleton protein RodZ-like C-terminal" evidence="3">
    <location>
        <begin position="89"/>
        <end position="138"/>
    </location>
</feature>
<keyword evidence="2" id="KW-1133">Transmembrane helix</keyword>
<evidence type="ECO:0000313" key="4">
    <source>
        <dbReference type="EMBL" id="MFC6080374.1"/>
    </source>
</evidence>
<dbReference type="RefSeq" id="WP_380747149.1">
    <property type="nucleotide sequence ID" value="NZ_JBHSRF010000004.1"/>
</dbReference>
<reference evidence="5" key="1">
    <citation type="journal article" date="2019" name="Int. J. Syst. Evol. Microbiol.">
        <title>The Global Catalogue of Microorganisms (GCM) 10K type strain sequencing project: providing services to taxonomists for standard genome sequencing and annotation.</title>
        <authorList>
            <consortium name="The Broad Institute Genomics Platform"/>
            <consortium name="The Broad Institute Genome Sequencing Center for Infectious Disease"/>
            <person name="Wu L."/>
            <person name="Ma J."/>
        </authorList>
    </citation>
    <scope>NUCLEOTIDE SEQUENCE [LARGE SCALE GENOMIC DNA]</scope>
    <source>
        <strain evidence="5">JCM 30346</strain>
    </source>
</reference>
<evidence type="ECO:0000313" key="5">
    <source>
        <dbReference type="Proteomes" id="UP001596137"/>
    </source>
</evidence>
<keyword evidence="2" id="KW-0472">Membrane</keyword>
<feature type="region of interest" description="Disordered" evidence="1">
    <location>
        <begin position="130"/>
        <end position="151"/>
    </location>
</feature>
<accession>A0ABW1NAK4</accession>
<feature type="transmembrane region" description="Helical" evidence="2">
    <location>
        <begin position="12"/>
        <end position="36"/>
    </location>
</feature>
<keyword evidence="2" id="KW-0812">Transmembrane</keyword>
<dbReference type="EMBL" id="JBHSRF010000004">
    <property type="protein sequence ID" value="MFC6080374.1"/>
    <property type="molecule type" value="Genomic_DNA"/>
</dbReference>